<dbReference type="PANTHER" id="PTHR34934">
    <property type="entry name" value="FLAVIN-DEPENDENT THYMIDYLATE SYNTHASE"/>
    <property type="match status" value="1"/>
</dbReference>
<dbReference type="PROSITE" id="PS51331">
    <property type="entry name" value="THYX"/>
    <property type="match status" value="1"/>
</dbReference>
<dbReference type="GO" id="GO:0004799">
    <property type="term" value="F:thymidylate synthase activity"/>
    <property type="evidence" value="ECO:0007669"/>
    <property type="project" value="TreeGrafter"/>
</dbReference>
<sequence>MSKVKLIWSTPEGEDLVAYMARVSNPENQDNKETAGKLVKYLVKNKHWSPLDMVDMCVEIETTRDIARQILRHRSFYFQEFSQRYAEVQGFERSECRMQDEKNRQNSLECENPDLEVWWHRAQQRVIDDAEFLYKQALSRNIAKEVARKILPEGLTMSRMYMKGTLRNWIHYLEVRCDAATQKEHREVALLIKDQLLKCYPTMEYLWKT</sequence>
<dbReference type="Gene3D" id="1.20.5.3070">
    <property type="match status" value="1"/>
</dbReference>
<dbReference type="GO" id="GO:0050660">
    <property type="term" value="F:flavin adenine dinucleotide binding"/>
    <property type="evidence" value="ECO:0007669"/>
    <property type="project" value="InterPro"/>
</dbReference>
<dbReference type="SUPFAM" id="SSF69796">
    <property type="entry name" value="Thymidylate synthase-complementing protein Thy1"/>
    <property type="match status" value="1"/>
</dbReference>
<accession>A0A6J5LX99</accession>
<gene>
    <name evidence="1" type="ORF">UFOVP337_27</name>
</gene>
<organism evidence="1">
    <name type="scientific">uncultured Caudovirales phage</name>
    <dbReference type="NCBI Taxonomy" id="2100421"/>
    <lineage>
        <taxon>Viruses</taxon>
        <taxon>Duplodnaviria</taxon>
        <taxon>Heunggongvirae</taxon>
        <taxon>Uroviricota</taxon>
        <taxon>Caudoviricetes</taxon>
        <taxon>Peduoviridae</taxon>
        <taxon>Maltschvirus</taxon>
        <taxon>Maltschvirus maltsch</taxon>
    </lineage>
</organism>
<dbReference type="NCBIfam" id="TIGR02170">
    <property type="entry name" value="thyX"/>
    <property type="match status" value="1"/>
</dbReference>
<dbReference type="InterPro" id="IPR036098">
    <property type="entry name" value="Thymidylate_synthase_ThyX_sf"/>
</dbReference>
<dbReference type="Gene3D" id="3.30.1360.170">
    <property type="match status" value="1"/>
</dbReference>
<dbReference type="CDD" id="cd20175">
    <property type="entry name" value="ThyX"/>
    <property type="match status" value="1"/>
</dbReference>
<reference evidence="1" key="1">
    <citation type="submission" date="2020-04" db="EMBL/GenBank/DDBJ databases">
        <authorList>
            <person name="Chiriac C."/>
            <person name="Salcher M."/>
            <person name="Ghai R."/>
            <person name="Kavagutti S V."/>
        </authorList>
    </citation>
    <scope>NUCLEOTIDE SEQUENCE</scope>
</reference>
<dbReference type="GO" id="GO:0050797">
    <property type="term" value="F:thymidylate synthase (FAD) activity"/>
    <property type="evidence" value="ECO:0007669"/>
    <property type="project" value="InterPro"/>
</dbReference>
<dbReference type="EMBL" id="LR796354">
    <property type="protein sequence ID" value="CAB4139254.1"/>
    <property type="molecule type" value="Genomic_DNA"/>
</dbReference>
<dbReference type="InterPro" id="IPR003669">
    <property type="entry name" value="Thymidylate_synthase_ThyX"/>
</dbReference>
<dbReference type="GO" id="GO:0006231">
    <property type="term" value="P:dTMP biosynthetic process"/>
    <property type="evidence" value="ECO:0007669"/>
    <property type="project" value="InterPro"/>
</dbReference>
<proteinExistence type="predicted"/>
<dbReference type="GO" id="GO:0070402">
    <property type="term" value="F:NADPH binding"/>
    <property type="evidence" value="ECO:0007669"/>
    <property type="project" value="TreeGrafter"/>
</dbReference>
<evidence type="ECO:0000313" key="1">
    <source>
        <dbReference type="EMBL" id="CAB4139254.1"/>
    </source>
</evidence>
<name>A0A6J5LX99_9CAUD</name>
<protein>
    <submittedName>
        <fullName evidence="1">THY1 Predicted alternative thymidylate synthase</fullName>
    </submittedName>
</protein>
<dbReference type="Pfam" id="PF02511">
    <property type="entry name" value="Thy1"/>
    <property type="match status" value="1"/>
</dbReference>
<dbReference type="PANTHER" id="PTHR34934:SF1">
    <property type="entry name" value="FLAVIN-DEPENDENT THYMIDYLATE SYNTHASE"/>
    <property type="match status" value="1"/>
</dbReference>